<evidence type="ECO:0000259" key="2">
    <source>
        <dbReference type="Pfam" id="PF00857"/>
    </source>
</evidence>
<evidence type="ECO:0000256" key="1">
    <source>
        <dbReference type="ARBA" id="ARBA00022801"/>
    </source>
</evidence>
<evidence type="ECO:0000313" key="3">
    <source>
        <dbReference type="EMBL" id="KPJ53512.1"/>
    </source>
</evidence>
<sequence length="171" mass="18454">MKQALLVIDMLNDFVLPGAPLEIPAAREILPRIEALIAQARAEGRPVIYICDSHDPDDEEFDLYPPHAVAGTEGAGVVAQIAPRSGDMIVAKKRFSGFYGTNLGEALKERGIDSLELTGVCTDICVQYTAADAVMRGFKVTIPSDSVAALSETAHDQALDHMRQVLHVEVI</sequence>
<dbReference type="InterPro" id="IPR000868">
    <property type="entry name" value="Isochorismatase-like_dom"/>
</dbReference>
<dbReference type="Proteomes" id="UP000052008">
    <property type="component" value="Unassembled WGS sequence"/>
</dbReference>
<proteinExistence type="predicted"/>
<dbReference type="EMBL" id="LIZS01000017">
    <property type="protein sequence ID" value="KPJ53512.1"/>
    <property type="molecule type" value="Genomic_DNA"/>
</dbReference>
<dbReference type="GO" id="GO:0016787">
    <property type="term" value="F:hydrolase activity"/>
    <property type="evidence" value="ECO:0007669"/>
    <property type="project" value="UniProtKB-KW"/>
</dbReference>
<feature type="domain" description="Isochorismatase-like" evidence="2">
    <location>
        <begin position="4"/>
        <end position="165"/>
    </location>
</feature>
<dbReference type="CDD" id="cd00431">
    <property type="entry name" value="cysteine_hydrolases"/>
    <property type="match status" value="1"/>
</dbReference>
<keyword evidence="1" id="KW-0378">Hydrolase</keyword>
<dbReference type="AlphaFoldDB" id="A0A0S7WTM2"/>
<protein>
    <submittedName>
        <fullName evidence="3">Nicotinamidase</fullName>
    </submittedName>
</protein>
<gene>
    <name evidence="3" type="ORF">AMJ39_04295</name>
</gene>
<dbReference type="PANTHER" id="PTHR43540">
    <property type="entry name" value="PEROXYUREIDOACRYLATE/UREIDOACRYLATE AMIDOHYDROLASE-RELATED"/>
    <property type="match status" value="1"/>
</dbReference>
<comment type="caution">
    <text evidence="3">The sequence shown here is derived from an EMBL/GenBank/DDBJ whole genome shotgun (WGS) entry which is preliminary data.</text>
</comment>
<name>A0A0S7WTM2_UNCT6</name>
<dbReference type="Gene3D" id="3.40.50.850">
    <property type="entry name" value="Isochorismatase-like"/>
    <property type="match status" value="1"/>
</dbReference>
<dbReference type="SUPFAM" id="SSF52499">
    <property type="entry name" value="Isochorismatase-like hydrolases"/>
    <property type="match status" value="1"/>
</dbReference>
<evidence type="ECO:0000313" key="4">
    <source>
        <dbReference type="Proteomes" id="UP000052008"/>
    </source>
</evidence>
<dbReference type="PANTHER" id="PTHR43540:SF6">
    <property type="entry name" value="ISOCHORISMATASE-LIKE DOMAIN-CONTAINING PROTEIN"/>
    <property type="match status" value="1"/>
</dbReference>
<dbReference type="InterPro" id="IPR050272">
    <property type="entry name" value="Isochorismatase-like_hydrls"/>
</dbReference>
<dbReference type="Pfam" id="PF00857">
    <property type="entry name" value="Isochorismatase"/>
    <property type="match status" value="1"/>
</dbReference>
<dbReference type="InterPro" id="IPR036380">
    <property type="entry name" value="Isochorismatase-like_sf"/>
</dbReference>
<reference evidence="3 4" key="1">
    <citation type="journal article" date="2015" name="Microbiome">
        <title>Genomic resolution of linkages in carbon, nitrogen, and sulfur cycling among widespread estuary sediment bacteria.</title>
        <authorList>
            <person name="Baker B.J."/>
            <person name="Lazar C.S."/>
            <person name="Teske A.P."/>
            <person name="Dick G.J."/>
        </authorList>
    </citation>
    <scope>NUCLEOTIDE SEQUENCE [LARGE SCALE GENOMIC DNA]</scope>
    <source>
        <strain evidence="3">DG_24</strain>
    </source>
</reference>
<dbReference type="STRING" id="1703770.AMJ39_04295"/>
<organism evidence="3 4">
    <name type="scientific">candidate division TA06 bacterium DG_24</name>
    <dbReference type="NCBI Taxonomy" id="1703770"/>
    <lineage>
        <taxon>Bacteria</taxon>
        <taxon>Bacteria division TA06</taxon>
    </lineage>
</organism>
<accession>A0A0S7WTM2</accession>